<dbReference type="Proteomes" id="UP000660047">
    <property type="component" value="Unassembled WGS sequence"/>
</dbReference>
<dbReference type="EMBL" id="BLYL01000014">
    <property type="protein sequence ID" value="GFO95143.1"/>
    <property type="molecule type" value="Genomic_DNA"/>
</dbReference>
<comment type="caution">
    <text evidence="1">The sequence shown here is derived from an EMBL/GenBank/DDBJ whole genome shotgun (WGS) entry which is preliminary data.</text>
</comment>
<evidence type="ECO:0000313" key="1">
    <source>
        <dbReference type="EMBL" id="GFO95143.1"/>
    </source>
</evidence>
<organism evidence="1 2">
    <name type="scientific">Coprococcus eutactus</name>
    <dbReference type="NCBI Taxonomy" id="33043"/>
    <lineage>
        <taxon>Bacteria</taxon>
        <taxon>Bacillati</taxon>
        <taxon>Bacillota</taxon>
        <taxon>Clostridia</taxon>
        <taxon>Lachnospirales</taxon>
        <taxon>Lachnospiraceae</taxon>
        <taxon>Coprococcus</taxon>
    </lineage>
</organism>
<gene>
    <name evidence="1" type="ORF">COEU31_21890</name>
</gene>
<accession>A0AAI9K617</accession>
<name>A0AAI9K617_9FIRM</name>
<reference evidence="1" key="1">
    <citation type="submission" date="2020-06" db="EMBL/GenBank/DDBJ databases">
        <title>Characterization of fructooligosaccharide metabolism and fructooligosaccharide-degrading enzymes in human commensal butyrate producers.</title>
        <authorList>
            <person name="Tanno H."/>
            <person name="Fujii T."/>
            <person name="Hirano K."/>
            <person name="Maeno S."/>
            <person name="Tonozuka T."/>
            <person name="Sakamoto M."/>
            <person name="Ohkuma M."/>
            <person name="Tochio T."/>
            <person name="Endo A."/>
        </authorList>
    </citation>
    <scope>NUCLEOTIDE SEQUENCE</scope>
    <source>
        <strain evidence="1">JCM 31265</strain>
    </source>
</reference>
<dbReference type="RefSeq" id="WP_156327883.1">
    <property type="nucleotide sequence ID" value="NZ_BLYL01000014.1"/>
</dbReference>
<evidence type="ECO:0000313" key="2">
    <source>
        <dbReference type="Proteomes" id="UP000660047"/>
    </source>
</evidence>
<dbReference type="AlphaFoldDB" id="A0AAI9K617"/>
<proteinExistence type="predicted"/>
<protein>
    <submittedName>
        <fullName evidence="1">Uncharacterized protein</fullName>
    </submittedName>
</protein>
<sequence length="55" mass="6581">MKTKKLKKEVDKTIKYLCKKVRDDNYMCDYKDSMARTLDSMMKTRARLGKSKKTK</sequence>